<sequence>MAGGADLQVVKERLGHGSISTTGKYLHTLPGTEDAAVNALARIRGRTASIAAR</sequence>
<evidence type="ECO:0008006" key="4">
    <source>
        <dbReference type="Google" id="ProtNLM"/>
    </source>
</evidence>
<dbReference type="SUPFAM" id="SSF56349">
    <property type="entry name" value="DNA breaking-rejoining enzymes"/>
    <property type="match status" value="1"/>
</dbReference>
<gene>
    <name evidence="2" type="ORF">Pa4123_50820</name>
</gene>
<dbReference type="Proteomes" id="UP001144280">
    <property type="component" value="Unassembled WGS sequence"/>
</dbReference>
<evidence type="ECO:0000313" key="2">
    <source>
        <dbReference type="EMBL" id="GLH99805.1"/>
    </source>
</evidence>
<accession>A0ABQ5QZ67</accession>
<reference evidence="2" key="1">
    <citation type="submission" date="2022-12" db="EMBL/GenBank/DDBJ databases">
        <title>New Phytohabitans aurantiacus sp. RD004123 nov., an actinomycete isolated from soil.</title>
        <authorList>
            <person name="Triningsih D.W."/>
            <person name="Harunari E."/>
            <person name="Igarashi Y."/>
        </authorList>
    </citation>
    <scope>NUCLEOTIDE SEQUENCE</scope>
    <source>
        <strain evidence="2">RD004123</strain>
    </source>
</reference>
<dbReference type="InterPro" id="IPR013762">
    <property type="entry name" value="Integrase-like_cat_sf"/>
</dbReference>
<protein>
    <recommendedName>
        <fullName evidence="4">Tyr recombinase domain-containing protein</fullName>
    </recommendedName>
</protein>
<keyword evidence="1" id="KW-0233">DNA recombination</keyword>
<dbReference type="EMBL" id="BSDI01000028">
    <property type="protein sequence ID" value="GLH99805.1"/>
    <property type="molecule type" value="Genomic_DNA"/>
</dbReference>
<dbReference type="Gene3D" id="1.10.443.10">
    <property type="entry name" value="Intergrase catalytic core"/>
    <property type="match status" value="1"/>
</dbReference>
<evidence type="ECO:0000256" key="1">
    <source>
        <dbReference type="ARBA" id="ARBA00023172"/>
    </source>
</evidence>
<proteinExistence type="predicted"/>
<evidence type="ECO:0000313" key="3">
    <source>
        <dbReference type="Proteomes" id="UP001144280"/>
    </source>
</evidence>
<comment type="caution">
    <text evidence="2">The sequence shown here is derived from an EMBL/GenBank/DDBJ whole genome shotgun (WGS) entry which is preliminary data.</text>
</comment>
<dbReference type="InterPro" id="IPR011010">
    <property type="entry name" value="DNA_brk_join_enz"/>
</dbReference>
<organism evidence="2 3">
    <name type="scientific">Phytohabitans aurantiacus</name>
    <dbReference type="NCBI Taxonomy" id="3016789"/>
    <lineage>
        <taxon>Bacteria</taxon>
        <taxon>Bacillati</taxon>
        <taxon>Actinomycetota</taxon>
        <taxon>Actinomycetes</taxon>
        <taxon>Micromonosporales</taxon>
        <taxon>Micromonosporaceae</taxon>
    </lineage>
</organism>
<keyword evidence="3" id="KW-1185">Reference proteome</keyword>
<name>A0ABQ5QZ67_9ACTN</name>